<comment type="caution">
    <text evidence="3">The sequence shown here is derived from an EMBL/GenBank/DDBJ whole genome shotgun (WGS) entry which is preliminary data.</text>
</comment>
<dbReference type="AlphaFoldDB" id="A0AAW1J727"/>
<keyword evidence="4" id="KW-1185">Reference proteome</keyword>
<name>A0AAW1J727_SAPOF</name>
<feature type="transmembrane region" description="Helical" evidence="1">
    <location>
        <begin position="34"/>
        <end position="52"/>
    </location>
</feature>
<keyword evidence="1" id="KW-0472">Membrane</keyword>
<dbReference type="EMBL" id="JBDFQZ010000008">
    <property type="protein sequence ID" value="KAK9699182.1"/>
    <property type="molecule type" value="Genomic_DNA"/>
</dbReference>
<feature type="signal peptide" evidence="2">
    <location>
        <begin position="1"/>
        <end position="18"/>
    </location>
</feature>
<proteinExistence type="predicted"/>
<sequence length="64" mass="7412">MIMLLRVLLILRPRGVEDEEEDIGATSREGGDDFELGIMCFLSLIVLCLFYIKCFEYFISYVVL</sequence>
<reference evidence="3" key="1">
    <citation type="submission" date="2024-03" db="EMBL/GenBank/DDBJ databases">
        <title>WGS assembly of Saponaria officinalis var. Norfolk2.</title>
        <authorList>
            <person name="Jenkins J."/>
            <person name="Shu S."/>
            <person name="Grimwood J."/>
            <person name="Barry K."/>
            <person name="Goodstein D."/>
            <person name="Schmutz J."/>
            <person name="Leebens-Mack J."/>
            <person name="Osbourn A."/>
        </authorList>
    </citation>
    <scope>NUCLEOTIDE SEQUENCE [LARGE SCALE GENOMIC DNA]</scope>
    <source>
        <strain evidence="3">JIC</strain>
    </source>
</reference>
<evidence type="ECO:0000313" key="3">
    <source>
        <dbReference type="EMBL" id="KAK9699182.1"/>
    </source>
</evidence>
<keyword evidence="1" id="KW-0812">Transmembrane</keyword>
<keyword evidence="1" id="KW-1133">Transmembrane helix</keyword>
<evidence type="ECO:0000313" key="4">
    <source>
        <dbReference type="Proteomes" id="UP001443914"/>
    </source>
</evidence>
<feature type="chain" id="PRO_5043575957" evidence="2">
    <location>
        <begin position="19"/>
        <end position="64"/>
    </location>
</feature>
<accession>A0AAW1J727</accession>
<evidence type="ECO:0000256" key="2">
    <source>
        <dbReference type="SAM" id="SignalP"/>
    </source>
</evidence>
<keyword evidence="2" id="KW-0732">Signal</keyword>
<organism evidence="3 4">
    <name type="scientific">Saponaria officinalis</name>
    <name type="common">Common soapwort</name>
    <name type="synonym">Lychnis saponaria</name>
    <dbReference type="NCBI Taxonomy" id="3572"/>
    <lineage>
        <taxon>Eukaryota</taxon>
        <taxon>Viridiplantae</taxon>
        <taxon>Streptophyta</taxon>
        <taxon>Embryophyta</taxon>
        <taxon>Tracheophyta</taxon>
        <taxon>Spermatophyta</taxon>
        <taxon>Magnoliopsida</taxon>
        <taxon>eudicotyledons</taxon>
        <taxon>Gunneridae</taxon>
        <taxon>Pentapetalae</taxon>
        <taxon>Caryophyllales</taxon>
        <taxon>Caryophyllaceae</taxon>
        <taxon>Caryophylleae</taxon>
        <taxon>Saponaria</taxon>
    </lineage>
</organism>
<dbReference type="Proteomes" id="UP001443914">
    <property type="component" value="Unassembled WGS sequence"/>
</dbReference>
<evidence type="ECO:0000256" key="1">
    <source>
        <dbReference type="SAM" id="Phobius"/>
    </source>
</evidence>
<gene>
    <name evidence="3" type="ORF">RND81_08G158100</name>
</gene>
<protein>
    <submittedName>
        <fullName evidence="3">Uncharacterized protein</fullName>
    </submittedName>
</protein>